<feature type="domain" description="CS" evidence="3">
    <location>
        <begin position="1"/>
        <end position="89"/>
    </location>
</feature>
<evidence type="ECO:0000313" key="4">
    <source>
        <dbReference type="EMBL" id="PAV24307.1"/>
    </source>
</evidence>
<accession>A0A286UXJ1</accession>
<proteinExistence type="inferred from homology"/>
<comment type="caution">
    <text evidence="4">The sequence shown here is derived from an EMBL/GenBank/DDBJ whole genome shotgun (WGS) entry which is preliminary data.</text>
</comment>
<comment type="similarity">
    <text evidence="1">Belongs to the SHQ1 family.</text>
</comment>
<dbReference type="InterPro" id="IPR039742">
    <property type="entry name" value="Shq1"/>
</dbReference>
<feature type="region of interest" description="Disordered" evidence="2">
    <location>
        <begin position="449"/>
        <end position="508"/>
    </location>
</feature>
<dbReference type="InterPro" id="IPR048696">
    <property type="entry name" value="SHQ1-like_CS"/>
</dbReference>
<dbReference type="GO" id="GO:0005654">
    <property type="term" value="C:nucleoplasm"/>
    <property type="evidence" value="ECO:0007669"/>
    <property type="project" value="TreeGrafter"/>
</dbReference>
<name>A0A286UXJ1_9AGAM</name>
<dbReference type="InterPro" id="IPR007052">
    <property type="entry name" value="CS_dom"/>
</dbReference>
<sequence length="508" mass="57000">MITPRFKCSQTENAVITRIYCPAVRASDIELHVEGTLFSVHINPYYLRLVLPGSVIEDDDSSAVYDADQGYLTVTLTKSTPGEDFKDLDVLARLLAPPKLDTSNTPTQPLIEVMDSQDDNDDAVSLEELSQDQRDLLEASENDWHIQQQAPESSSVSVSTERRYGFLDAYTGYFSHVTHTANEINELGEDIEKLSLSERREKRLKREEEKWDEDYYIADYHDDENIQELILYQFPPDSPFSVELSDHFAFSEDENMAMLLLPRKEYLATPQQIYNLYLTLLTILFSSAYDSRTTQNDPTPESAWTICSLTPAFTALDPPPYSTPAPNSQSFTTPEIQSAFTPSLRRSLAYPLYRSFALAERCIQDVAVALSNGRRAILRELLKIRDVLDHHEVYYIYSRIWIDDFCRWVATDASESILHELGDLLKQTQFAKDNIGWDLLALEALGIDSEREPDSDDESEDGGPIPEDSDSDSCSSSSSSSSSSSISSPSSSSSSGSSGEAPNINTIQ</sequence>
<dbReference type="Pfam" id="PF04925">
    <property type="entry name" value="SHQ1"/>
    <property type="match status" value="1"/>
</dbReference>
<evidence type="ECO:0000313" key="5">
    <source>
        <dbReference type="Proteomes" id="UP000217199"/>
    </source>
</evidence>
<dbReference type="EMBL" id="NBII01000001">
    <property type="protein sequence ID" value="PAV24307.1"/>
    <property type="molecule type" value="Genomic_DNA"/>
</dbReference>
<evidence type="ECO:0000256" key="1">
    <source>
        <dbReference type="ARBA" id="ARBA00005607"/>
    </source>
</evidence>
<keyword evidence="5" id="KW-1185">Reference proteome</keyword>
<dbReference type="InterPro" id="IPR007009">
    <property type="entry name" value="Shq1_C"/>
</dbReference>
<gene>
    <name evidence="4" type="ORF">PNOK_0137500</name>
</gene>
<dbReference type="SUPFAM" id="SSF49764">
    <property type="entry name" value="HSP20-like chaperones"/>
    <property type="match status" value="1"/>
</dbReference>
<dbReference type="OrthoDB" id="73639at2759"/>
<feature type="compositionally biased region" description="Acidic residues" evidence="2">
    <location>
        <begin position="451"/>
        <end position="471"/>
    </location>
</feature>
<dbReference type="PANTHER" id="PTHR12967">
    <property type="entry name" value="PROTEIN SHQ1 HOMOLOG"/>
    <property type="match status" value="1"/>
</dbReference>
<organism evidence="4 5">
    <name type="scientific">Pyrrhoderma noxium</name>
    <dbReference type="NCBI Taxonomy" id="2282107"/>
    <lineage>
        <taxon>Eukaryota</taxon>
        <taxon>Fungi</taxon>
        <taxon>Dikarya</taxon>
        <taxon>Basidiomycota</taxon>
        <taxon>Agaricomycotina</taxon>
        <taxon>Agaricomycetes</taxon>
        <taxon>Hymenochaetales</taxon>
        <taxon>Hymenochaetaceae</taxon>
        <taxon>Pyrrhoderma</taxon>
    </lineage>
</organism>
<evidence type="ECO:0000259" key="3">
    <source>
        <dbReference type="PROSITE" id="PS51203"/>
    </source>
</evidence>
<dbReference type="AlphaFoldDB" id="A0A286UXJ1"/>
<dbReference type="STRING" id="2282107.A0A286UXJ1"/>
<feature type="compositionally biased region" description="Low complexity" evidence="2">
    <location>
        <begin position="472"/>
        <end position="498"/>
    </location>
</feature>
<dbReference type="FunCoup" id="A0A286UXJ1">
    <property type="interactions" value="575"/>
</dbReference>
<evidence type="ECO:0000256" key="2">
    <source>
        <dbReference type="SAM" id="MobiDB-lite"/>
    </source>
</evidence>
<reference evidence="4 5" key="1">
    <citation type="journal article" date="2017" name="Mol. Ecol.">
        <title>Comparative and population genomic landscape of Phellinus noxius: A hypervariable fungus causing root rot in trees.</title>
        <authorList>
            <person name="Chung C.L."/>
            <person name="Lee T.J."/>
            <person name="Akiba M."/>
            <person name="Lee H.H."/>
            <person name="Kuo T.H."/>
            <person name="Liu D."/>
            <person name="Ke H.M."/>
            <person name="Yokoi T."/>
            <person name="Roa M.B."/>
            <person name="Lu M.J."/>
            <person name="Chang Y.Y."/>
            <person name="Ann P.J."/>
            <person name="Tsai J.N."/>
            <person name="Chen C.Y."/>
            <person name="Tzean S.S."/>
            <person name="Ota Y."/>
            <person name="Hattori T."/>
            <person name="Sahashi N."/>
            <person name="Liou R.F."/>
            <person name="Kikuchi T."/>
            <person name="Tsai I.J."/>
        </authorList>
    </citation>
    <scope>NUCLEOTIDE SEQUENCE [LARGE SCALE GENOMIC DNA]</scope>
    <source>
        <strain evidence="4 5">FFPRI411160</strain>
    </source>
</reference>
<dbReference type="Gene3D" id="2.60.40.790">
    <property type="match status" value="1"/>
</dbReference>
<dbReference type="PANTHER" id="PTHR12967:SF0">
    <property type="entry name" value="PROTEIN SHQ1 HOMOLOG"/>
    <property type="match status" value="1"/>
</dbReference>
<dbReference type="PROSITE" id="PS51203">
    <property type="entry name" value="CS"/>
    <property type="match status" value="1"/>
</dbReference>
<dbReference type="GO" id="GO:0000493">
    <property type="term" value="P:box H/ACA snoRNP assembly"/>
    <property type="evidence" value="ECO:0007669"/>
    <property type="project" value="InterPro"/>
</dbReference>
<dbReference type="GO" id="GO:0005737">
    <property type="term" value="C:cytoplasm"/>
    <property type="evidence" value="ECO:0007669"/>
    <property type="project" value="TreeGrafter"/>
</dbReference>
<dbReference type="InParanoid" id="A0A286UXJ1"/>
<dbReference type="CDD" id="cd00298">
    <property type="entry name" value="ACD_sHsps_p23-like"/>
    <property type="match status" value="1"/>
</dbReference>
<dbReference type="Pfam" id="PF21413">
    <property type="entry name" value="SHQ1-like_CS"/>
    <property type="match status" value="1"/>
</dbReference>
<dbReference type="InterPro" id="IPR008978">
    <property type="entry name" value="HSP20-like_chaperone"/>
</dbReference>
<dbReference type="Proteomes" id="UP000217199">
    <property type="component" value="Unassembled WGS sequence"/>
</dbReference>
<dbReference type="GO" id="GO:0051082">
    <property type="term" value="F:unfolded protein binding"/>
    <property type="evidence" value="ECO:0007669"/>
    <property type="project" value="TreeGrafter"/>
</dbReference>
<protein>
    <submittedName>
        <fullName evidence="4">SHQ1-domain-containing</fullName>
    </submittedName>
</protein>